<dbReference type="Proteomes" id="UP000521943">
    <property type="component" value="Unassembled WGS sequence"/>
</dbReference>
<dbReference type="OrthoDB" id="3247971at2759"/>
<keyword evidence="3" id="KW-0863">Zinc-finger</keyword>
<dbReference type="EMBL" id="JACGCI010000039">
    <property type="protein sequence ID" value="KAF6753503.1"/>
    <property type="molecule type" value="Genomic_DNA"/>
</dbReference>
<comment type="subcellular location">
    <subcellularLocation>
        <location evidence="1">Nucleus</location>
    </subcellularLocation>
</comment>
<sequence>SPCYAHFVMPPKIQVESDGNVLYGFTCKAHPSITLWRARHDTGTSNLQRHFRSCAPSDGPEAAAMAAYVSGSKYRKARHRFKVLMWIARRRRPYTIIADPELLEIFTDLHGPCQSPSPSTISRDMKEAHKVTKEALVSRLAAVSGKVHIVADGWTSPNTISFIGVVVQY</sequence>
<gene>
    <name evidence="7" type="ORF">DFP72DRAFT_742987</name>
    <name evidence="6" type="ORF">DFP72DRAFT_755162</name>
</gene>
<accession>A0A8H6HCQ9</accession>
<evidence type="ECO:0000313" key="8">
    <source>
        <dbReference type="Proteomes" id="UP000521943"/>
    </source>
</evidence>
<feature type="non-terminal residue" evidence="6">
    <location>
        <position position="1"/>
    </location>
</feature>
<dbReference type="PANTHER" id="PTHR46481">
    <property type="entry name" value="ZINC FINGER BED DOMAIN-CONTAINING PROTEIN 4"/>
    <property type="match status" value="1"/>
</dbReference>
<dbReference type="AlphaFoldDB" id="A0A8H6HCQ9"/>
<dbReference type="InterPro" id="IPR052035">
    <property type="entry name" value="ZnF_BED_domain_contain"/>
</dbReference>
<reference evidence="6 8" key="1">
    <citation type="submission" date="2020-07" db="EMBL/GenBank/DDBJ databases">
        <title>Comparative genomics of pyrophilous fungi reveals a link between fire events and developmental genes.</title>
        <authorList>
            <consortium name="DOE Joint Genome Institute"/>
            <person name="Steindorff A.S."/>
            <person name="Carver A."/>
            <person name="Calhoun S."/>
            <person name="Stillman K."/>
            <person name="Liu H."/>
            <person name="Lipzen A."/>
            <person name="Pangilinan J."/>
            <person name="Labutti K."/>
            <person name="Bruns T.D."/>
            <person name="Grigoriev I.V."/>
        </authorList>
    </citation>
    <scope>NUCLEOTIDE SEQUENCE [LARGE SCALE GENOMIC DNA]</scope>
    <source>
        <strain evidence="6 8">CBS 144469</strain>
    </source>
</reference>
<keyword evidence="8" id="KW-1185">Reference proteome</keyword>
<evidence type="ECO:0000256" key="1">
    <source>
        <dbReference type="ARBA" id="ARBA00004123"/>
    </source>
</evidence>
<evidence type="ECO:0000256" key="4">
    <source>
        <dbReference type="ARBA" id="ARBA00022833"/>
    </source>
</evidence>
<keyword evidence="5" id="KW-0539">Nucleus</keyword>
<evidence type="ECO:0000256" key="3">
    <source>
        <dbReference type="ARBA" id="ARBA00022771"/>
    </source>
</evidence>
<dbReference type="GO" id="GO:0008270">
    <property type="term" value="F:zinc ion binding"/>
    <property type="evidence" value="ECO:0007669"/>
    <property type="project" value="UniProtKB-KW"/>
</dbReference>
<organism evidence="6 8">
    <name type="scientific">Ephemerocybe angulata</name>
    <dbReference type="NCBI Taxonomy" id="980116"/>
    <lineage>
        <taxon>Eukaryota</taxon>
        <taxon>Fungi</taxon>
        <taxon>Dikarya</taxon>
        <taxon>Basidiomycota</taxon>
        <taxon>Agaricomycotina</taxon>
        <taxon>Agaricomycetes</taxon>
        <taxon>Agaricomycetidae</taxon>
        <taxon>Agaricales</taxon>
        <taxon>Agaricineae</taxon>
        <taxon>Psathyrellaceae</taxon>
        <taxon>Ephemerocybe</taxon>
    </lineage>
</organism>
<evidence type="ECO:0000256" key="5">
    <source>
        <dbReference type="ARBA" id="ARBA00023242"/>
    </source>
</evidence>
<dbReference type="PANTHER" id="PTHR46481:SF10">
    <property type="entry name" value="ZINC FINGER BED DOMAIN-CONTAINING PROTEIN 39"/>
    <property type="match status" value="1"/>
</dbReference>
<evidence type="ECO:0000313" key="7">
    <source>
        <dbReference type="EMBL" id="KAF6753503.1"/>
    </source>
</evidence>
<dbReference type="EMBL" id="JACGCI010000120">
    <property type="protein sequence ID" value="KAF6744509.1"/>
    <property type="molecule type" value="Genomic_DNA"/>
</dbReference>
<evidence type="ECO:0000256" key="2">
    <source>
        <dbReference type="ARBA" id="ARBA00022723"/>
    </source>
</evidence>
<keyword evidence="4" id="KW-0862">Zinc</keyword>
<keyword evidence="2" id="KW-0479">Metal-binding</keyword>
<name>A0A8H6HCQ9_9AGAR</name>
<proteinExistence type="predicted"/>
<comment type="caution">
    <text evidence="6">The sequence shown here is derived from an EMBL/GenBank/DDBJ whole genome shotgun (WGS) entry which is preliminary data.</text>
</comment>
<feature type="non-terminal residue" evidence="6">
    <location>
        <position position="169"/>
    </location>
</feature>
<protein>
    <submittedName>
        <fullName evidence="6">Uncharacterized protein</fullName>
    </submittedName>
</protein>
<dbReference type="GO" id="GO:0005634">
    <property type="term" value="C:nucleus"/>
    <property type="evidence" value="ECO:0007669"/>
    <property type="project" value="UniProtKB-SubCell"/>
</dbReference>
<evidence type="ECO:0000313" key="6">
    <source>
        <dbReference type="EMBL" id="KAF6744509.1"/>
    </source>
</evidence>